<dbReference type="Pfam" id="PF14559">
    <property type="entry name" value="TPR_19"/>
    <property type="match status" value="1"/>
</dbReference>
<dbReference type="SUPFAM" id="SSF48452">
    <property type="entry name" value="TPR-like"/>
    <property type="match status" value="2"/>
</dbReference>
<dbReference type="SMART" id="SM00028">
    <property type="entry name" value="TPR"/>
    <property type="match status" value="6"/>
</dbReference>
<dbReference type="InterPro" id="IPR011990">
    <property type="entry name" value="TPR-like_helical_dom_sf"/>
</dbReference>
<dbReference type="Pfam" id="PF13181">
    <property type="entry name" value="TPR_8"/>
    <property type="match status" value="1"/>
</dbReference>
<dbReference type="InterPro" id="IPR019734">
    <property type="entry name" value="TPR_rpt"/>
</dbReference>
<dbReference type="EMBL" id="JAUGZK010000006">
    <property type="protein sequence ID" value="MEE2024575.1"/>
    <property type="molecule type" value="Genomic_DNA"/>
</dbReference>
<reference evidence="2 3" key="1">
    <citation type="submission" date="2023-06" db="EMBL/GenBank/DDBJ databases">
        <title>Alkalimonas sp., MEB004 an alkaliphilic bacterium isolated from Lonar Lake, India.</title>
        <authorList>
            <person name="Joshi A."/>
            <person name="Thite S."/>
        </authorList>
    </citation>
    <scope>NUCLEOTIDE SEQUENCE [LARGE SCALE GENOMIC DNA]</scope>
    <source>
        <strain evidence="2 3">MEB004</strain>
    </source>
</reference>
<dbReference type="InterPro" id="IPR052943">
    <property type="entry name" value="TMTC_O-mannosyl-trnsfr"/>
</dbReference>
<dbReference type="Pfam" id="PF13432">
    <property type="entry name" value="TPR_16"/>
    <property type="match status" value="1"/>
</dbReference>
<dbReference type="PROSITE" id="PS50005">
    <property type="entry name" value="TPR"/>
    <property type="match status" value="2"/>
</dbReference>
<evidence type="ECO:0000256" key="1">
    <source>
        <dbReference type="PROSITE-ProRule" id="PRU00339"/>
    </source>
</evidence>
<evidence type="ECO:0000313" key="3">
    <source>
        <dbReference type="Proteomes" id="UP001339167"/>
    </source>
</evidence>
<feature type="repeat" description="TPR" evidence="1">
    <location>
        <begin position="208"/>
        <end position="241"/>
    </location>
</feature>
<proteinExistence type="predicted"/>
<evidence type="ECO:0000313" key="2">
    <source>
        <dbReference type="EMBL" id="MEE2024575.1"/>
    </source>
</evidence>
<protein>
    <submittedName>
        <fullName evidence="2">Tetratricopeptide repeat protein</fullName>
    </submittedName>
</protein>
<dbReference type="Pfam" id="PF13759">
    <property type="entry name" value="2OG-FeII_Oxy_5"/>
    <property type="match status" value="1"/>
</dbReference>
<feature type="repeat" description="TPR" evidence="1">
    <location>
        <begin position="344"/>
        <end position="377"/>
    </location>
</feature>
<dbReference type="Proteomes" id="UP001339167">
    <property type="component" value="Unassembled WGS sequence"/>
</dbReference>
<organism evidence="2 3">
    <name type="scientific">Alkalimonas mucilaginosa</name>
    <dbReference type="NCBI Taxonomy" id="3057676"/>
    <lineage>
        <taxon>Bacteria</taxon>
        <taxon>Pseudomonadati</taxon>
        <taxon>Pseudomonadota</taxon>
        <taxon>Gammaproteobacteria</taxon>
        <taxon>Alkalimonas</taxon>
    </lineage>
</organism>
<gene>
    <name evidence="2" type="ORF">QWF21_09980</name>
</gene>
<dbReference type="PANTHER" id="PTHR44809:SF1">
    <property type="entry name" value="PROTEIN O-MANNOSYL-TRANSFERASE TMTC1"/>
    <property type="match status" value="1"/>
</dbReference>
<keyword evidence="1" id="KW-0802">TPR repeat</keyword>
<sequence length="603" mass="68486">MHNSISSMLNKARYLLQQNAEAEAVKLCQAILKHDASHAEALQLCALGLKHASPAKADVYFRKSLQCSPNNSYFLGNYANFLAGTNRNDLAESMYKKALSLEPRNHDTAFNYAVLLGAQHRYKHAILLLSKQLPLGAEQARFYSLLITYSEKVYQYEDALAYCMAGLRIDSSNFQLRLQHAQLLRELSEPREALALLENLREQFPKSAEIHYLIGCIYYDLQQYHEAETALNGAISLAPDFLDAHKALNKLLWENGDERKFLVSFAQARAQVSNPLRLWLAEVEHLISSKHLTAAEQILSDLEKSNQQQPDILYFQSLVSTSQGAYEQALAKLKLARKKRPSHTRYLIDEAAIYIRTEQYKRALSLLDLALKAAPDNQEIIAYQALCWRLLGNEQYDWLYNTEQFVRPLQLEAPAGYATLTDFMDELKLLISGLHNAKNQPIDQSVRNGTQTVGRLFSSQHPLITQYQNALRNAIQCYLDRLPQDKRHPLLRRNTGKFNFSGSWSVQLLRDGYHSNHIHPAGWLSVCTYLEVPPAICREDPAKSGWLKFGESCLALGDKESIIKTVCPEQGMSIIFPSYYWHGTNPLCTDKPRITLPCDIAPI</sequence>
<accession>A0ABU7JGF4</accession>
<comment type="caution">
    <text evidence="2">The sequence shown here is derived from an EMBL/GenBank/DDBJ whole genome shotgun (WGS) entry which is preliminary data.</text>
</comment>
<dbReference type="Gene3D" id="1.25.40.10">
    <property type="entry name" value="Tetratricopeptide repeat domain"/>
    <property type="match status" value="3"/>
</dbReference>
<dbReference type="InterPro" id="IPR012668">
    <property type="entry name" value="CHP02466"/>
</dbReference>
<dbReference type="Gene3D" id="2.60.120.620">
    <property type="entry name" value="q2cbj1_9rhob like domain"/>
    <property type="match status" value="1"/>
</dbReference>
<name>A0ABU7JGF4_9GAMM</name>
<dbReference type="PANTHER" id="PTHR44809">
    <property type="match status" value="1"/>
</dbReference>
<dbReference type="RefSeq" id="WP_330087905.1">
    <property type="nucleotide sequence ID" value="NZ_JAUGZK010000006.1"/>
</dbReference>
<keyword evidence="3" id="KW-1185">Reference proteome</keyword>